<sequence length="131" mass="14803">MDLTSGDTLIQITCGFYLITQEEVLNLDSSGTRSCKPSGKPKYRLYSERMELKSVRVDLQDFTRRDNYFHEGTKLATHISFKGLDPKIPGAITLSLLQQVDSRRKERVEVNGFDKASCLTNLGKAVESRVE</sequence>
<reference evidence="1" key="2">
    <citation type="submission" date="2022-01" db="EMBL/GenBank/DDBJ databases">
        <authorList>
            <person name="Yamashiro T."/>
            <person name="Shiraishi A."/>
            <person name="Satake H."/>
            <person name="Nakayama K."/>
        </authorList>
    </citation>
    <scope>NUCLEOTIDE SEQUENCE</scope>
</reference>
<name>A0ABQ4WVM4_9ASTR</name>
<dbReference type="Proteomes" id="UP001151760">
    <property type="component" value="Unassembled WGS sequence"/>
</dbReference>
<keyword evidence="2" id="KW-1185">Reference proteome</keyword>
<proteinExistence type="predicted"/>
<accession>A0ABQ4WVM4</accession>
<organism evidence="1 2">
    <name type="scientific">Tanacetum coccineum</name>
    <dbReference type="NCBI Taxonomy" id="301880"/>
    <lineage>
        <taxon>Eukaryota</taxon>
        <taxon>Viridiplantae</taxon>
        <taxon>Streptophyta</taxon>
        <taxon>Embryophyta</taxon>
        <taxon>Tracheophyta</taxon>
        <taxon>Spermatophyta</taxon>
        <taxon>Magnoliopsida</taxon>
        <taxon>eudicotyledons</taxon>
        <taxon>Gunneridae</taxon>
        <taxon>Pentapetalae</taxon>
        <taxon>asterids</taxon>
        <taxon>campanulids</taxon>
        <taxon>Asterales</taxon>
        <taxon>Asteraceae</taxon>
        <taxon>Asteroideae</taxon>
        <taxon>Anthemideae</taxon>
        <taxon>Anthemidinae</taxon>
        <taxon>Tanacetum</taxon>
    </lineage>
</organism>
<evidence type="ECO:0000313" key="1">
    <source>
        <dbReference type="EMBL" id="GJS56853.1"/>
    </source>
</evidence>
<gene>
    <name evidence="1" type="ORF">Tco_0651637</name>
</gene>
<protein>
    <submittedName>
        <fullName evidence="1">Uncharacterized protein</fullName>
    </submittedName>
</protein>
<evidence type="ECO:0000313" key="2">
    <source>
        <dbReference type="Proteomes" id="UP001151760"/>
    </source>
</evidence>
<comment type="caution">
    <text evidence="1">The sequence shown here is derived from an EMBL/GenBank/DDBJ whole genome shotgun (WGS) entry which is preliminary data.</text>
</comment>
<reference evidence="1" key="1">
    <citation type="journal article" date="2022" name="Int. J. Mol. Sci.">
        <title>Draft Genome of Tanacetum Coccineum: Genomic Comparison of Closely Related Tanacetum-Family Plants.</title>
        <authorList>
            <person name="Yamashiro T."/>
            <person name="Shiraishi A."/>
            <person name="Nakayama K."/>
            <person name="Satake H."/>
        </authorList>
    </citation>
    <scope>NUCLEOTIDE SEQUENCE</scope>
</reference>
<dbReference type="EMBL" id="BQNB010008965">
    <property type="protein sequence ID" value="GJS56853.1"/>
    <property type="molecule type" value="Genomic_DNA"/>
</dbReference>